<accession>A0A3B1AMV8</accession>
<name>A0A3B1AMV8_9ZZZZ</name>
<protein>
    <submittedName>
        <fullName evidence="1">Uncharacterized protein</fullName>
    </submittedName>
</protein>
<dbReference type="EMBL" id="UOFV01000221">
    <property type="protein sequence ID" value="VAX00698.1"/>
    <property type="molecule type" value="Genomic_DNA"/>
</dbReference>
<evidence type="ECO:0000313" key="1">
    <source>
        <dbReference type="EMBL" id="VAX00698.1"/>
    </source>
</evidence>
<proteinExistence type="predicted"/>
<sequence length="194" mass="21805">MKKRSMALSLIIAIIGIACFSSLSYAKPMPSEFSDLIKGSDLIVIANVFEIKSQGKSMPGMASATVNKIIIGDSKSKVLKIRWDGIAITELGEWVFFLTKDPNRDEGSYKPTYGVRSFWKIEYADIKNKECCAQFVVLRQHISMLKFDSSLLGEQLTYIDGVPSDKNPIKVRGLLVDKLATYIKKERQNENESR</sequence>
<dbReference type="PROSITE" id="PS51257">
    <property type="entry name" value="PROKAR_LIPOPROTEIN"/>
    <property type="match status" value="1"/>
</dbReference>
<reference evidence="1" key="1">
    <citation type="submission" date="2018-06" db="EMBL/GenBank/DDBJ databases">
        <authorList>
            <person name="Zhirakovskaya E."/>
        </authorList>
    </citation>
    <scope>NUCLEOTIDE SEQUENCE</scope>
</reference>
<gene>
    <name evidence="1" type="ORF">MNBD_GAMMA19-761</name>
</gene>
<organism evidence="1">
    <name type="scientific">hydrothermal vent metagenome</name>
    <dbReference type="NCBI Taxonomy" id="652676"/>
    <lineage>
        <taxon>unclassified sequences</taxon>
        <taxon>metagenomes</taxon>
        <taxon>ecological metagenomes</taxon>
    </lineage>
</organism>
<dbReference type="AlphaFoldDB" id="A0A3B1AMV8"/>